<name>A0A0P9CGV1_9CHLR</name>
<evidence type="ECO:0000313" key="2">
    <source>
        <dbReference type="Proteomes" id="UP000050509"/>
    </source>
</evidence>
<feature type="non-terminal residue" evidence="1">
    <location>
        <position position="168"/>
    </location>
</feature>
<gene>
    <name evidence="1" type="ORF">SE17_44140</name>
</gene>
<accession>A0A0P9CGV1</accession>
<dbReference type="Proteomes" id="UP000050509">
    <property type="component" value="Unassembled WGS sequence"/>
</dbReference>
<evidence type="ECO:0000313" key="1">
    <source>
        <dbReference type="EMBL" id="KPV44966.1"/>
    </source>
</evidence>
<dbReference type="NCBIfam" id="TIGR01965">
    <property type="entry name" value="VCBS_repeat"/>
    <property type="match status" value="1"/>
</dbReference>
<organism evidence="1 2">
    <name type="scientific">Kouleothrix aurantiaca</name>
    <dbReference type="NCBI Taxonomy" id="186479"/>
    <lineage>
        <taxon>Bacteria</taxon>
        <taxon>Bacillati</taxon>
        <taxon>Chloroflexota</taxon>
        <taxon>Chloroflexia</taxon>
        <taxon>Chloroflexales</taxon>
        <taxon>Roseiflexineae</taxon>
        <taxon>Roseiflexaceae</taxon>
        <taxon>Kouleothrix</taxon>
    </lineage>
</organism>
<dbReference type="GO" id="GO:0005509">
    <property type="term" value="F:calcium ion binding"/>
    <property type="evidence" value="ECO:0007669"/>
    <property type="project" value="InterPro"/>
</dbReference>
<dbReference type="NCBIfam" id="NF012211">
    <property type="entry name" value="tand_rpt_95"/>
    <property type="match status" value="2"/>
</dbReference>
<dbReference type="InterPro" id="IPR015919">
    <property type="entry name" value="Cadherin-like_sf"/>
</dbReference>
<feature type="non-terminal residue" evidence="1">
    <location>
        <position position="1"/>
    </location>
</feature>
<proteinExistence type="predicted"/>
<dbReference type="Pfam" id="PF17963">
    <property type="entry name" value="Big_9"/>
    <property type="match status" value="2"/>
</dbReference>
<comment type="caution">
    <text evidence="1">The sequence shown here is derived from an EMBL/GenBank/DDBJ whole genome shotgun (WGS) entry which is preliminary data.</text>
</comment>
<dbReference type="EMBL" id="LJCR01003729">
    <property type="protein sequence ID" value="KPV44966.1"/>
    <property type="molecule type" value="Genomic_DNA"/>
</dbReference>
<keyword evidence="2" id="KW-1185">Reference proteome</keyword>
<reference evidence="1 2" key="1">
    <citation type="submission" date="2015-09" db="EMBL/GenBank/DDBJ databases">
        <title>Draft genome sequence of Kouleothrix aurantiaca JCM 19913.</title>
        <authorList>
            <person name="Hemp J."/>
        </authorList>
    </citation>
    <scope>NUCLEOTIDE SEQUENCE [LARGE SCALE GENOMIC DNA]</scope>
    <source>
        <strain evidence="1 2">COM-B</strain>
    </source>
</reference>
<evidence type="ECO:0008006" key="3">
    <source>
        <dbReference type="Google" id="ProtNLM"/>
    </source>
</evidence>
<sequence length="168" mass="16829">GDALSAVLVNSPAHGTLTLNSDSSFTYTPNANYNGADGFSYKANDGTADSNVAAVSITVNAVNDAPVASGQSVSTAEDTAKNITLAANDVESSSLTYTVVSSPAHGTLSGTAPNLTYTPNANYSGPDSFTFKANDGTLDSNVATVNITVNAVNDAPTIAVAALTAFTV</sequence>
<dbReference type="SUPFAM" id="SSF49313">
    <property type="entry name" value="Cadherin-like"/>
    <property type="match status" value="1"/>
</dbReference>
<dbReference type="AlphaFoldDB" id="A0A0P9CGV1"/>
<protein>
    <recommendedName>
        <fullName evidence="3">Tandem-95 repeat protein</fullName>
    </recommendedName>
</protein>
<dbReference type="GO" id="GO:0016020">
    <property type="term" value="C:membrane"/>
    <property type="evidence" value="ECO:0007669"/>
    <property type="project" value="InterPro"/>
</dbReference>
<dbReference type="InterPro" id="IPR010221">
    <property type="entry name" value="VCBS_dom"/>
</dbReference>
<dbReference type="Gene3D" id="2.60.40.3440">
    <property type="match status" value="2"/>
</dbReference>